<evidence type="ECO:0000256" key="2">
    <source>
        <dbReference type="ARBA" id="ARBA00022475"/>
    </source>
</evidence>
<dbReference type="PANTHER" id="PTHR30213">
    <property type="entry name" value="INNER MEMBRANE PROTEIN YHJD"/>
    <property type="match status" value="1"/>
</dbReference>
<evidence type="ECO:0000256" key="6">
    <source>
        <dbReference type="SAM" id="MobiDB-lite"/>
    </source>
</evidence>
<feature type="transmembrane region" description="Helical" evidence="7">
    <location>
        <begin position="397"/>
        <end position="414"/>
    </location>
</feature>
<dbReference type="EMBL" id="JBDIZK010000002">
    <property type="protein sequence ID" value="MEN3746403.1"/>
    <property type="molecule type" value="Genomic_DNA"/>
</dbReference>
<feature type="transmembrane region" description="Helical" evidence="7">
    <location>
        <begin position="225"/>
        <end position="248"/>
    </location>
</feature>
<keyword evidence="4 7" id="KW-1133">Transmembrane helix</keyword>
<gene>
    <name evidence="8" type="ORF">TPR58_04425</name>
</gene>
<keyword evidence="2" id="KW-1003">Cell membrane</keyword>
<feature type="transmembrane region" description="Helical" evidence="7">
    <location>
        <begin position="38"/>
        <end position="67"/>
    </location>
</feature>
<name>A0ABV0B488_9SPHN</name>
<protein>
    <submittedName>
        <fullName evidence="8">YihY/virulence factor BrkB family protein</fullName>
    </submittedName>
</protein>
<reference evidence="8 9" key="1">
    <citation type="submission" date="2024-05" db="EMBL/GenBank/DDBJ databases">
        <title>Sphingomonas sp. HF-S3 16S ribosomal RNA gene Genome sequencing and assembly.</title>
        <authorList>
            <person name="Lee H."/>
        </authorList>
    </citation>
    <scope>NUCLEOTIDE SEQUENCE [LARGE SCALE GENOMIC DNA]</scope>
    <source>
        <strain evidence="8 9">HF-S3</strain>
    </source>
</reference>
<evidence type="ECO:0000256" key="5">
    <source>
        <dbReference type="ARBA" id="ARBA00023136"/>
    </source>
</evidence>
<dbReference type="Pfam" id="PF03631">
    <property type="entry name" value="Virul_fac_BrkB"/>
    <property type="match status" value="1"/>
</dbReference>
<keyword evidence="3 7" id="KW-0812">Transmembrane</keyword>
<proteinExistence type="predicted"/>
<organism evidence="8 9">
    <name type="scientific">Sphingomonas rustica</name>
    <dbReference type="NCBI Taxonomy" id="3103142"/>
    <lineage>
        <taxon>Bacteria</taxon>
        <taxon>Pseudomonadati</taxon>
        <taxon>Pseudomonadota</taxon>
        <taxon>Alphaproteobacteria</taxon>
        <taxon>Sphingomonadales</taxon>
        <taxon>Sphingomonadaceae</taxon>
        <taxon>Sphingomonas</taxon>
    </lineage>
</organism>
<feature type="transmembrane region" description="Helical" evidence="7">
    <location>
        <begin position="193"/>
        <end position="213"/>
    </location>
</feature>
<evidence type="ECO:0000256" key="3">
    <source>
        <dbReference type="ARBA" id="ARBA00022692"/>
    </source>
</evidence>
<dbReference type="NCBIfam" id="TIGR00765">
    <property type="entry name" value="yihY_not_rbn"/>
    <property type="match status" value="1"/>
</dbReference>
<feature type="transmembrane region" description="Helical" evidence="7">
    <location>
        <begin position="370"/>
        <end position="391"/>
    </location>
</feature>
<dbReference type="RefSeq" id="WP_346245405.1">
    <property type="nucleotide sequence ID" value="NZ_JBDIZK010000002.1"/>
</dbReference>
<feature type="transmembrane region" description="Helical" evidence="7">
    <location>
        <begin position="148"/>
        <end position="173"/>
    </location>
</feature>
<comment type="subcellular location">
    <subcellularLocation>
        <location evidence="1">Cell membrane</location>
        <topology evidence="1">Multi-pass membrane protein</topology>
    </subcellularLocation>
</comment>
<keyword evidence="5 7" id="KW-0472">Membrane</keyword>
<feature type="transmembrane region" description="Helical" evidence="7">
    <location>
        <begin position="260"/>
        <end position="281"/>
    </location>
</feature>
<sequence>MTILQEHGREAVTPWAIPLAGWKDIALRAWRESGQDNLGLIASGVAFCAVLAMVPMLGAVVLSYGIIATPVTVVENMEALTSMMPADAARLIGEQLANIVTTSDGKKGLGLVIAIAIALYGAMKGASAIITALNIAYDEDETRGFVKLNLAALAITIGAAVLALIAILSIAAMAGLHRLFPGAPAALIVLGKLMSYVAMAGIGAAAAATLYRYAPDRHEAKWRWLTPGSVIASLSWMIMTLGFGAYVANFGNYDVTYGSLGAAIVLLTWLYLSAYVLLLGAEFNCELERQTVRDTTRGAEQPMGARGAFAADTVASGSQPEPRPGPGPNAAATDPQPDDRGERAMPDVSRAPSLTGSYAAGRASARIGRIVGIGGPGRVPTLLATSGLVMLGKPNRAIAGLLLLTGAGALAWLGRERRA</sequence>
<feature type="region of interest" description="Disordered" evidence="6">
    <location>
        <begin position="313"/>
        <end position="355"/>
    </location>
</feature>
<dbReference type="InterPro" id="IPR017039">
    <property type="entry name" value="Virul_fac_BrkB"/>
</dbReference>
<evidence type="ECO:0000256" key="4">
    <source>
        <dbReference type="ARBA" id="ARBA00022989"/>
    </source>
</evidence>
<keyword evidence="9" id="KW-1185">Reference proteome</keyword>
<evidence type="ECO:0000256" key="1">
    <source>
        <dbReference type="ARBA" id="ARBA00004651"/>
    </source>
</evidence>
<evidence type="ECO:0000313" key="9">
    <source>
        <dbReference type="Proteomes" id="UP001427805"/>
    </source>
</evidence>
<feature type="transmembrane region" description="Helical" evidence="7">
    <location>
        <begin position="111"/>
        <end position="136"/>
    </location>
</feature>
<dbReference type="Proteomes" id="UP001427805">
    <property type="component" value="Unassembled WGS sequence"/>
</dbReference>
<comment type="caution">
    <text evidence="8">The sequence shown here is derived from an EMBL/GenBank/DDBJ whole genome shotgun (WGS) entry which is preliminary data.</text>
</comment>
<evidence type="ECO:0000256" key="7">
    <source>
        <dbReference type="SAM" id="Phobius"/>
    </source>
</evidence>
<dbReference type="PANTHER" id="PTHR30213:SF0">
    <property type="entry name" value="UPF0761 MEMBRANE PROTEIN YIHY"/>
    <property type="match status" value="1"/>
</dbReference>
<evidence type="ECO:0000313" key="8">
    <source>
        <dbReference type="EMBL" id="MEN3746403.1"/>
    </source>
</evidence>
<accession>A0ABV0B488</accession>